<gene>
    <name evidence="1" type="ORF">HNR07_002652</name>
</gene>
<reference evidence="1 2" key="1">
    <citation type="submission" date="2020-08" db="EMBL/GenBank/DDBJ databases">
        <title>Sequencing the genomes of 1000 actinobacteria strains.</title>
        <authorList>
            <person name="Klenk H.-P."/>
        </authorList>
    </citation>
    <scope>NUCLEOTIDE SEQUENCE [LARGE SCALE GENOMIC DNA]</scope>
    <source>
        <strain evidence="1 2">DSM 44598</strain>
    </source>
</reference>
<comment type="caution">
    <text evidence="1">The sequence shown here is derived from an EMBL/GenBank/DDBJ whole genome shotgun (WGS) entry which is preliminary data.</text>
</comment>
<accession>A0A840WHX8</accession>
<evidence type="ECO:0000313" key="2">
    <source>
        <dbReference type="Proteomes" id="UP000579647"/>
    </source>
</evidence>
<evidence type="ECO:0000313" key="1">
    <source>
        <dbReference type="EMBL" id="MBB5491515.1"/>
    </source>
</evidence>
<dbReference type="AlphaFoldDB" id="A0A840WHX8"/>
<proteinExistence type="predicted"/>
<organism evidence="1 2">
    <name type="scientific">Nocardiopsis metallicus</name>
    <dbReference type="NCBI Taxonomy" id="179819"/>
    <lineage>
        <taxon>Bacteria</taxon>
        <taxon>Bacillati</taxon>
        <taxon>Actinomycetota</taxon>
        <taxon>Actinomycetes</taxon>
        <taxon>Streptosporangiales</taxon>
        <taxon>Nocardiopsidaceae</taxon>
        <taxon>Nocardiopsis</taxon>
    </lineage>
</organism>
<dbReference type="RefSeq" id="WP_184365193.1">
    <property type="nucleotide sequence ID" value="NZ_BAAAKM010000064.1"/>
</dbReference>
<dbReference type="EMBL" id="JACHDO010000001">
    <property type="protein sequence ID" value="MBB5491515.1"/>
    <property type="molecule type" value="Genomic_DNA"/>
</dbReference>
<protein>
    <submittedName>
        <fullName evidence="1">Uncharacterized protein</fullName>
    </submittedName>
</protein>
<keyword evidence="2" id="KW-1185">Reference proteome</keyword>
<name>A0A840WHX8_9ACTN</name>
<sequence length="185" mass="21068">MREEQVIALRKALWRGWTSSTRNQGWWHQIRTLPQEEFFPVGQLHASAEQIAGEVDTPTYLVAAHLLALASWPLAGRQNPIWGPTIGHALANTAQTKSSGKGRRPLAEQYVYQLVERRPRAEDVLNVVNRAVRHCWRLRQPVHLADSAPLLVDLLNPSDRVRYQAALNIAQDYHAHQPTRRKEAV</sequence>
<dbReference type="Proteomes" id="UP000579647">
    <property type="component" value="Unassembled WGS sequence"/>
</dbReference>